<protein>
    <submittedName>
        <fullName evidence="1">Uncharacterized protein</fullName>
    </submittedName>
</protein>
<sequence length="78" mass="8706">MKPNLPISVHSDIYPAVRSILRQINDEYSSLVSFCKAVAACGFRMEPCGTFSIENQVDKGCTFAPKRQGLLLTTEWQP</sequence>
<evidence type="ECO:0000313" key="4">
    <source>
        <dbReference type="Proteomes" id="UP000441711"/>
    </source>
</evidence>
<dbReference type="Proteomes" id="UP000438773">
    <property type="component" value="Unassembled WGS sequence"/>
</dbReference>
<dbReference type="RefSeq" id="WP_151853838.1">
    <property type="nucleotide sequence ID" value="NZ_JAQNQV010000006.1"/>
</dbReference>
<dbReference type="AlphaFoldDB" id="A0A6I0JFP7"/>
<proteinExistence type="predicted"/>
<dbReference type="EMBL" id="WCUQ01000012">
    <property type="protein sequence ID" value="KAB4121714.1"/>
    <property type="molecule type" value="Genomic_DNA"/>
</dbReference>
<dbReference type="EMBL" id="WCUP01000012">
    <property type="protein sequence ID" value="KAB4108046.1"/>
    <property type="molecule type" value="Genomic_DNA"/>
</dbReference>
<name>A0A6I0JFP7_BACUN</name>
<comment type="caution">
    <text evidence="1">The sequence shown here is derived from an EMBL/GenBank/DDBJ whole genome shotgun (WGS) entry which is preliminary data.</text>
</comment>
<dbReference type="Proteomes" id="UP000441711">
    <property type="component" value="Unassembled WGS sequence"/>
</dbReference>
<accession>A0A6I0JFP7</accession>
<reference evidence="3 4" key="1">
    <citation type="journal article" date="2019" name="Nat. Med.">
        <title>A library of human gut bacterial isolates paired with longitudinal multiomics data enables mechanistic microbiome research.</title>
        <authorList>
            <person name="Poyet M."/>
            <person name="Groussin M."/>
            <person name="Gibbons S.M."/>
            <person name="Avila-Pacheco J."/>
            <person name="Jiang X."/>
            <person name="Kearney S.M."/>
            <person name="Perrotta A.R."/>
            <person name="Berdy B."/>
            <person name="Zhao S."/>
            <person name="Lieberman T.D."/>
            <person name="Swanson P.K."/>
            <person name="Smith M."/>
            <person name="Roesemann S."/>
            <person name="Alexander J.E."/>
            <person name="Rich S.A."/>
            <person name="Livny J."/>
            <person name="Vlamakis H."/>
            <person name="Clish C."/>
            <person name="Bullock K."/>
            <person name="Deik A."/>
            <person name="Scott J."/>
            <person name="Pierce K.A."/>
            <person name="Xavier R.J."/>
            <person name="Alm E.J."/>
        </authorList>
    </citation>
    <scope>NUCLEOTIDE SEQUENCE [LARGE SCALE GENOMIC DNA]</scope>
    <source>
        <strain evidence="1 4">BIOML-A36</strain>
        <strain evidence="2 3">BIOML-A37</strain>
    </source>
</reference>
<evidence type="ECO:0000313" key="3">
    <source>
        <dbReference type="Proteomes" id="UP000438773"/>
    </source>
</evidence>
<evidence type="ECO:0000313" key="1">
    <source>
        <dbReference type="EMBL" id="KAB4108046.1"/>
    </source>
</evidence>
<gene>
    <name evidence="1" type="ORF">GAQ70_16965</name>
    <name evidence="2" type="ORF">GAQ75_18680</name>
</gene>
<organism evidence="1 4">
    <name type="scientific">Bacteroides uniformis</name>
    <dbReference type="NCBI Taxonomy" id="820"/>
    <lineage>
        <taxon>Bacteria</taxon>
        <taxon>Pseudomonadati</taxon>
        <taxon>Bacteroidota</taxon>
        <taxon>Bacteroidia</taxon>
        <taxon>Bacteroidales</taxon>
        <taxon>Bacteroidaceae</taxon>
        <taxon>Bacteroides</taxon>
    </lineage>
</organism>
<evidence type="ECO:0000313" key="2">
    <source>
        <dbReference type="EMBL" id="KAB4121714.1"/>
    </source>
</evidence>